<dbReference type="Proteomes" id="UP001208794">
    <property type="component" value="Unassembled WGS sequence"/>
</dbReference>
<dbReference type="PANTHER" id="PTHR10728">
    <property type="entry name" value="CYTOSOLIC PHOSPHOLIPASE A2"/>
    <property type="match status" value="1"/>
</dbReference>
<dbReference type="SUPFAM" id="SSF52151">
    <property type="entry name" value="FabD/lysophospholipase-like"/>
    <property type="match status" value="1"/>
</dbReference>
<evidence type="ECO:0000256" key="1">
    <source>
        <dbReference type="ARBA" id="ARBA00023098"/>
    </source>
</evidence>
<dbReference type="Pfam" id="PF01734">
    <property type="entry name" value="Patatin"/>
    <property type="match status" value="1"/>
</dbReference>
<dbReference type="EMBL" id="JAMQPR010000001">
    <property type="protein sequence ID" value="MCW7503891.1"/>
    <property type="molecule type" value="Genomic_DNA"/>
</dbReference>
<comment type="caution">
    <text evidence="3">The sequence shown here is derived from an EMBL/GenBank/DDBJ whole genome shotgun (WGS) entry which is preliminary data.</text>
</comment>
<accession>A0ABT3M672</accession>
<feature type="domain" description="PNPLA" evidence="2">
    <location>
        <begin position="10"/>
        <end position="232"/>
    </location>
</feature>
<dbReference type="RefSeq" id="WP_265357766.1">
    <property type="nucleotide sequence ID" value="NZ_JAMQPR010000001.1"/>
</dbReference>
<dbReference type="Gene3D" id="3.40.1090.10">
    <property type="entry name" value="Cytosolic phospholipase A2 catalytic domain"/>
    <property type="match status" value="2"/>
</dbReference>
<keyword evidence="1" id="KW-0443">Lipid metabolism</keyword>
<keyword evidence="4" id="KW-1185">Reference proteome</keyword>
<organism evidence="3 4">
    <name type="scientific">Leptospira paudalimensis</name>
    <dbReference type="NCBI Taxonomy" id="2950024"/>
    <lineage>
        <taxon>Bacteria</taxon>
        <taxon>Pseudomonadati</taxon>
        <taxon>Spirochaetota</taxon>
        <taxon>Spirochaetia</taxon>
        <taxon>Leptospirales</taxon>
        <taxon>Leptospiraceae</taxon>
        <taxon>Leptospira</taxon>
    </lineage>
</organism>
<proteinExistence type="predicted"/>
<reference evidence="3 4" key="1">
    <citation type="submission" date="2022-06" db="EMBL/GenBank/DDBJ databases">
        <title>Leptospira isolates from biofilms formed at urban environments.</title>
        <authorList>
            <person name="Ribeiro P.S."/>
            <person name="Sousa T."/>
            <person name="Carvalho N."/>
            <person name="Aburjaile F."/>
            <person name="Neves F."/>
            <person name="Oliveira D."/>
            <person name="Blanco L."/>
            <person name="Lima J."/>
            <person name="Costa F."/>
            <person name="Brenig B."/>
            <person name="Soares S."/>
            <person name="Ramos R."/>
            <person name="Goes-Neto A."/>
            <person name="Matiuzzi M."/>
            <person name="Azevedo V."/>
            <person name="Ristow P."/>
        </authorList>
    </citation>
    <scope>NUCLEOTIDE SEQUENCE [LARGE SCALE GENOMIC DNA]</scope>
    <source>
        <strain evidence="3 4">VSF14</strain>
    </source>
</reference>
<name>A0ABT3M672_9LEPT</name>
<evidence type="ECO:0000313" key="4">
    <source>
        <dbReference type="Proteomes" id="UP001208794"/>
    </source>
</evidence>
<dbReference type="PANTHER" id="PTHR10728:SF40">
    <property type="entry name" value="PATATIN FAMILY PROTEIN"/>
    <property type="match status" value="1"/>
</dbReference>
<gene>
    <name evidence="3" type="ORF">ND855_07125</name>
</gene>
<dbReference type="InterPro" id="IPR002641">
    <property type="entry name" value="PNPLA_dom"/>
</dbReference>
<dbReference type="InterPro" id="IPR016035">
    <property type="entry name" value="Acyl_Trfase/lysoPLipase"/>
</dbReference>
<evidence type="ECO:0000259" key="2">
    <source>
        <dbReference type="Pfam" id="PF01734"/>
    </source>
</evidence>
<protein>
    <submittedName>
        <fullName evidence="3">Patatin-like phospholipase family protein</fullName>
    </submittedName>
</protein>
<sequence length="363" mass="40771">MSREIGKISLALSGGGVRAATFHAGLLRYLAEKGKLEQVTNLSTVSGGSLLIGLMYSLNNNKFPTSKDYLDRISTELKTTLTSKSLQKTAFLSLFFNIQNWIHFFSRAFVLAEALEKCWGIKGKLKDIPSIPVWSINATTAETGKRFRFKGQKMGEYTLGYADASNFPLSHAMAVSAAFPGGIGPLELRKNSFYWQKRNSWDSSEEDVTITNNETINLYDGGVYDNLGIEPLFDCGRQELKLQGNEPIDFLIVSDAGLPLEKTSIPGFLNPLRFYRLFNLALDQTRSLRVRSFVNFIDRTQRGAYVYIGSYSMNENEEGYSILTNKSRMKVAFYPTSLSQMKVIEFTEIEMQGYETAKAILKL</sequence>
<evidence type="ECO:0000313" key="3">
    <source>
        <dbReference type="EMBL" id="MCW7503891.1"/>
    </source>
</evidence>